<evidence type="ECO:0000256" key="1">
    <source>
        <dbReference type="SAM" id="Phobius"/>
    </source>
</evidence>
<dbReference type="RefSeq" id="WP_012552063.1">
    <property type="nucleotide sequence ID" value="NZ_CAWMPN010000004.1"/>
</dbReference>
<dbReference type="AlphaFoldDB" id="A0A1B9P3G4"/>
<name>A0A1B9P3G4_ALILO</name>
<evidence type="ECO:0000313" key="3">
    <source>
        <dbReference type="Proteomes" id="UP000093523"/>
    </source>
</evidence>
<dbReference type="EMBL" id="MAJU01000004">
    <property type="protein sequence ID" value="OCH23045.1"/>
    <property type="molecule type" value="Genomic_DNA"/>
</dbReference>
<comment type="caution">
    <text evidence="2">The sequence shown here is derived from an EMBL/GenBank/DDBJ whole genome shotgun (WGS) entry which is preliminary data.</text>
</comment>
<keyword evidence="1" id="KW-0812">Transmembrane</keyword>
<sequence>MSNAVKQNDGAERSSEWKAFLFITVVLFPILSVGVVGAYGFSVWIAQALFFGMPGHGG</sequence>
<feature type="transmembrane region" description="Helical" evidence="1">
    <location>
        <begin position="20"/>
        <end position="46"/>
    </location>
</feature>
<proteinExistence type="predicted"/>
<dbReference type="OrthoDB" id="7596241at2"/>
<protein>
    <submittedName>
        <fullName evidence="2">Trimethylamine N-oxide reductase system protein TorE</fullName>
    </submittedName>
</protein>
<dbReference type="NCBIfam" id="TIGR02972">
    <property type="entry name" value="TMAO_torE"/>
    <property type="match status" value="1"/>
</dbReference>
<dbReference type="InterPro" id="IPR014316">
    <property type="entry name" value="TMAO_TorE"/>
</dbReference>
<gene>
    <name evidence="2" type="ORF">A6E04_03855</name>
</gene>
<keyword evidence="1" id="KW-0472">Membrane</keyword>
<accession>A0A1B9P3G4</accession>
<dbReference type="Proteomes" id="UP000093523">
    <property type="component" value="Unassembled WGS sequence"/>
</dbReference>
<dbReference type="STRING" id="688.A6E04_03855"/>
<reference evidence="2 3" key="1">
    <citation type="submission" date="2016-06" db="EMBL/GenBank/DDBJ databases">
        <authorList>
            <person name="Kjaerup R.B."/>
            <person name="Dalgaard T.S."/>
            <person name="Juul-Madsen H.R."/>
        </authorList>
    </citation>
    <scope>NUCLEOTIDE SEQUENCE [LARGE SCALE GENOMIC DNA]</scope>
    <source>
        <strain evidence="2 3">1S159</strain>
    </source>
</reference>
<keyword evidence="1" id="KW-1133">Transmembrane helix</keyword>
<dbReference type="InterPro" id="IPR010649">
    <property type="entry name" value="NapE_TorE"/>
</dbReference>
<organism evidence="2 3">
    <name type="scientific">Aliivibrio logei</name>
    <name type="common">Vibrio logei</name>
    <dbReference type="NCBI Taxonomy" id="688"/>
    <lineage>
        <taxon>Bacteria</taxon>
        <taxon>Pseudomonadati</taxon>
        <taxon>Pseudomonadota</taxon>
        <taxon>Gammaproteobacteria</taxon>
        <taxon>Vibrionales</taxon>
        <taxon>Vibrionaceae</taxon>
        <taxon>Aliivibrio</taxon>
    </lineage>
</organism>
<dbReference type="Pfam" id="PF06796">
    <property type="entry name" value="NapE"/>
    <property type="match status" value="1"/>
</dbReference>
<evidence type="ECO:0000313" key="2">
    <source>
        <dbReference type="EMBL" id="OCH23045.1"/>
    </source>
</evidence>